<dbReference type="RefSeq" id="WP_043883841.1">
    <property type="nucleotide sequence ID" value="NZ_ABXP02000004.1"/>
</dbReference>
<protein>
    <submittedName>
        <fullName evidence="1">Uncharacterized protein</fullName>
    </submittedName>
</protein>
<dbReference type="AlphaFoldDB" id="A0A0F5PQN8"/>
<gene>
    <name evidence="1" type="ORF">CDSM653_00012</name>
</gene>
<evidence type="ECO:0000313" key="1">
    <source>
        <dbReference type="EMBL" id="KKC30915.1"/>
    </source>
</evidence>
<reference evidence="2" key="3">
    <citation type="submission" date="2015-02" db="EMBL/GenBank/DDBJ databases">
        <title>Genome analysis of three genomes within the thermophilic hydrogenogenic bacterial species Caldanaerobacter subterraneus.</title>
        <authorList>
            <person name="Sant'Anna F.H."/>
            <person name="Lebedinsky A."/>
            <person name="Sokolova T."/>
            <person name="Robb F.T."/>
            <person name="Gonzalez J.M."/>
        </authorList>
    </citation>
    <scope>NUCLEOTIDE SEQUENCE [LARGE SCALE GENOMIC DNA]</scope>
    <source>
        <strain evidence="2">DSM 12653</strain>
    </source>
</reference>
<evidence type="ECO:0000313" key="2">
    <source>
        <dbReference type="Proteomes" id="UP000010146"/>
    </source>
</evidence>
<name>A0A0F5PQN8_9THEO</name>
<accession>A0A0F5PQN8</accession>
<comment type="caution">
    <text evidence="1">The sequence shown here is derived from an EMBL/GenBank/DDBJ whole genome shotgun (WGS) entry which is preliminary data.</text>
</comment>
<sequence>MNFLIINPVTGKKVNAGELKEGIFYKKVKTRQKLKILDTYGIEASVVEDLKERGCKKIVIKEEDTGKEHKIAFETFYNKAIRKTFGNSSYQFYLPLKYWNGMDKKEEVEGQISFLTEVG</sequence>
<organism evidence="1 2">
    <name type="scientific">Caldanaerobacter subterraneus subsp. pacificus DSM 12653</name>
    <dbReference type="NCBI Taxonomy" id="391606"/>
    <lineage>
        <taxon>Bacteria</taxon>
        <taxon>Bacillati</taxon>
        <taxon>Bacillota</taxon>
        <taxon>Clostridia</taxon>
        <taxon>Thermoanaerobacterales</taxon>
        <taxon>Thermoanaerobacteraceae</taxon>
        <taxon>Caldanaerobacter</taxon>
    </lineage>
</organism>
<reference evidence="1 2" key="2">
    <citation type="journal article" date="2015" name="BMC Genomics">
        <title>Analysis of three genomes within the thermophilic bacterial species Caldanaerobacter subterraneus with a focus on carbon monoxide dehydrogenase evolution and hydrolase diversity.</title>
        <authorList>
            <person name="Sant'Anna F.H."/>
            <person name="Lebedinsky A.V."/>
            <person name="Sokolova T.G."/>
            <person name="Robb F.T."/>
            <person name="Gonzalez J.M."/>
        </authorList>
    </citation>
    <scope>NUCLEOTIDE SEQUENCE [LARGE SCALE GENOMIC DNA]</scope>
    <source>
        <strain evidence="1 2">DSM 12653</strain>
    </source>
</reference>
<proteinExistence type="predicted"/>
<reference evidence="1 2" key="1">
    <citation type="submission" date="2008-07" db="EMBL/GenBank/DDBJ databases">
        <authorList>
            <person name="Gonzalez J."/>
            <person name="Sokolova T."/>
            <person name="Ferriera S."/>
            <person name="Johnson J."/>
            <person name="Kravitz S."/>
            <person name="Beeson K."/>
            <person name="Sutton G."/>
            <person name="Rogers Y.-H."/>
            <person name="Friedman R."/>
            <person name="Frazier M."/>
            <person name="Venter J.C."/>
        </authorList>
    </citation>
    <scope>NUCLEOTIDE SEQUENCE [LARGE SCALE GENOMIC DNA]</scope>
    <source>
        <strain evidence="1 2">DSM 12653</strain>
    </source>
</reference>
<dbReference type="Proteomes" id="UP000010146">
    <property type="component" value="Unassembled WGS sequence"/>
</dbReference>
<dbReference type="EMBL" id="ABXP02000004">
    <property type="protein sequence ID" value="KKC30915.1"/>
    <property type="molecule type" value="Genomic_DNA"/>
</dbReference>